<dbReference type="OrthoDB" id="8688418at2"/>
<evidence type="ECO:0000313" key="7">
    <source>
        <dbReference type="Proteomes" id="UP000184111"/>
    </source>
</evidence>
<dbReference type="STRING" id="310782.SAMN05216499_102367"/>
<evidence type="ECO:0000259" key="5">
    <source>
        <dbReference type="PROSITE" id="PS50977"/>
    </source>
</evidence>
<dbReference type="Proteomes" id="UP000184111">
    <property type="component" value="Unassembled WGS sequence"/>
</dbReference>
<keyword evidence="1" id="KW-0805">Transcription regulation</keyword>
<dbReference type="RefSeq" id="WP_073494126.1">
    <property type="nucleotide sequence ID" value="NZ_FRBI01000002.1"/>
</dbReference>
<dbReference type="Pfam" id="PF17754">
    <property type="entry name" value="TetR_C_14"/>
    <property type="match status" value="1"/>
</dbReference>
<evidence type="ECO:0000256" key="2">
    <source>
        <dbReference type="ARBA" id="ARBA00023125"/>
    </source>
</evidence>
<evidence type="ECO:0000256" key="1">
    <source>
        <dbReference type="ARBA" id="ARBA00023015"/>
    </source>
</evidence>
<organism evidence="6 7">
    <name type="scientific">Actinacidiphila paucisporea</name>
    <dbReference type="NCBI Taxonomy" id="310782"/>
    <lineage>
        <taxon>Bacteria</taxon>
        <taxon>Bacillati</taxon>
        <taxon>Actinomycetota</taxon>
        <taxon>Actinomycetes</taxon>
        <taxon>Kitasatosporales</taxon>
        <taxon>Streptomycetaceae</taxon>
        <taxon>Actinacidiphila</taxon>
    </lineage>
</organism>
<dbReference type="AlphaFoldDB" id="A0A1M6XBD9"/>
<dbReference type="Gene3D" id="1.10.10.60">
    <property type="entry name" value="Homeodomain-like"/>
    <property type="match status" value="1"/>
</dbReference>
<sequence>MTSTRTKGSGLRELTRRTVRAQIAERAIKLFIAQGFEETTVEQIATEVGMSARSVFRYFDTKEDMVVGGMQEAGARLADALAQRPADEDPWQALRGALDVLLVTMESDREGMLARARLYASTPSLRAARRQKHYQWRELLMPGVIARLKGGPEETRDLRATAITTTVLCCFDLSITRWSEADGTERAGDILDVALAAVRG</sequence>
<evidence type="ECO:0000256" key="3">
    <source>
        <dbReference type="ARBA" id="ARBA00023163"/>
    </source>
</evidence>
<dbReference type="Pfam" id="PF00440">
    <property type="entry name" value="TetR_N"/>
    <property type="match status" value="1"/>
</dbReference>
<proteinExistence type="predicted"/>
<dbReference type="InterPro" id="IPR041347">
    <property type="entry name" value="MftR_C"/>
</dbReference>
<accession>A0A1M6XBD9</accession>
<keyword evidence="3" id="KW-0804">Transcription</keyword>
<dbReference type="PANTHER" id="PTHR30055">
    <property type="entry name" value="HTH-TYPE TRANSCRIPTIONAL REGULATOR RUTR"/>
    <property type="match status" value="1"/>
</dbReference>
<dbReference type="PROSITE" id="PS50977">
    <property type="entry name" value="HTH_TETR_2"/>
    <property type="match status" value="1"/>
</dbReference>
<dbReference type="GO" id="GO:0000976">
    <property type="term" value="F:transcription cis-regulatory region binding"/>
    <property type="evidence" value="ECO:0007669"/>
    <property type="project" value="TreeGrafter"/>
</dbReference>
<dbReference type="Gene3D" id="1.10.357.10">
    <property type="entry name" value="Tetracycline Repressor, domain 2"/>
    <property type="match status" value="1"/>
</dbReference>
<evidence type="ECO:0000313" key="6">
    <source>
        <dbReference type="EMBL" id="SHL03256.1"/>
    </source>
</evidence>
<dbReference type="InterPro" id="IPR050109">
    <property type="entry name" value="HTH-type_TetR-like_transc_reg"/>
</dbReference>
<name>A0A1M6XBD9_9ACTN</name>
<keyword evidence="7" id="KW-1185">Reference proteome</keyword>
<reference evidence="6 7" key="1">
    <citation type="submission" date="2016-11" db="EMBL/GenBank/DDBJ databases">
        <authorList>
            <person name="Jaros S."/>
            <person name="Januszkiewicz K."/>
            <person name="Wedrychowicz H."/>
        </authorList>
    </citation>
    <scope>NUCLEOTIDE SEQUENCE [LARGE SCALE GENOMIC DNA]</scope>
    <source>
        <strain evidence="6 7">CGMCC 4.2025</strain>
    </source>
</reference>
<feature type="domain" description="HTH tetR-type" evidence="5">
    <location>
        <begin position="17"/>
        <end position="77"/>
    </location>
</feature>
<dbReference type="GO" id="GO:0003700">
    <property type="term" value="F:DNA-binding transcription factor activity"/>
    <property type="evidence" value="ECO:0007669"/>
    <property type="project" value="TreeGrafter"/>
</dbReference>
<gene>
    <name evidence="6" type="ORF">SAMN05216499_102367</name>
</gene>
<dbReference type="SUPFAM" id="SSF46689">
    <property type="entry name" value="Homeodomain-like"/>
    <property type="match status" value="1"/>
</dbReference>
<feature type="DNA-binding region" description="H-T-H motif" evidence="4">
    <location>
        <begin position="40"/>
        <end position="59"/>
    </location>
</feature>
<dbReference type="PANTHER" id="PTHR30055:SF238">
    <property type="entry name" value="MYCOFACTOCIN BIOSYNTHESIS TRANSCRIPTIONAL REGULATOR MFTR-RELATED"/>
    <property type="match status" value="1"/>
</dbReference>
<dbReference type="EMBL" id="FRBI01000002">
    <property type="protein sequence ID" value="SHL03256.1"/>
    <property type="molecule type" value="Genomic_DNA"/>
</dbReference>
<dbReference type="PRINTS" id="PR00455">
    <property type="entry name" value="HTHTETR"/>
</dbReference>
<protein>
    <submittedName>
        <fullName evidence="6">Transcriptional regulator, TetR family</fullName>
    </submittedName>
</protein>
<dbReference type="InterPro" id="IPR001647">
    <property type="entry name" value="HTH_TetR"/>
</dbReference>
<keyword evidence="2 4" id="KW-0238">DNA-binding</keyword>
<evidence type="ECO:0000256" key="4">
    <source>
        <dbReference type="PROSITE-ProRule" id="PRU00335"/>
    </source>
</evidence>
<dbReference type="InterPro" id="IPR009057">
    <property type="entry name" value="Homeodomain-like_sf"/>
</dbReference>